<dbReference type="InterPro" id="IPR029787">
    <property type="entry name" value="Nucleotide_cyclase"/>
</dbReference>
<reference evidence="5" key="1">
    <citation type="submission" date="2016-10" db="EMBL/GenBank/DDBJ databases">
        <authorList>
            <person name="Varghese N."/>
            <person name="Submissions S."/>
        </authorList>
    </citation>
    <scope>NUCLEOTIDE SEQUENCE [LARGE SCALE GENOMIC DNA]</scope>
    <source>
        <strain evidence="5">DSM 44232</strain>
    </source>
</reference>
<dbReference type="SUPFAM" id="SSF55073">
    <property type="entry name" value="Nucleotide cyclase"/>
    <property type="match status" value="1"/>
</dbReference>
<gene>
    <name evidence="4" type="ORF">SAMN04488564_112241</name>
</gene>
<protein>
    <submittedName>
        <fullName evidence="4">Predicted ATPase</fullName>
    </submittedName>
</protein>
<dbReference type="Gene3D" id="3.40.50.300">
    <property type="entry name" value="P-loop containing nucleotide triphosphate hydrolases"/>
    <property type="match status" value="1"/>
</dbReference>
<dbReference type="SUPFAM" id="SSF48452">
    <property type="entry name" value="TPR-like"/>
    <property type="match status" value="1"/>
</dbReference>
<evidence type="ECO:0000313" key="5">
    <source>
        <dbReference type="Proteomes" id="UP000198583"/>
    </source>
</evidence>
<dbReference type="Gene3D" id="3.30.70.1230">
    <property type="entry name" value="Nucleotide cyclase"/>
    <property type="match status" value="1"/>
</dbReference>
<dbReference type="SUPFAM" id="SSF52540">
    <property type="entry name" value="P-loop containing nucleoside triphosphate hydrolases"/>
    <property type="match status" value="1"/>
</dbReference>
<dbReference type="Proteomes" id="UP000198583">
    <property type="component" value="Unassembled WGS sequence"/>
</dbReference>
<keyword evidence="1" id="KW-0547">Nucleotide-binding</keyword>
<accession>A0A1I6FDY0</accession>
<dbReference type="STRING" id="84724.SAMN04488564_112241"/>
<dbReference type="AlphaFoldDB" id="A0A1I6FDY0"/>
<dbReference type="CDD" id="cd07302">
    <property type="entry name" value="CHD"/>
    <property type="match status" value="1"/>
</dbReference>
<proteinExistence type="predicted"/>
<evidence type="ECO:0000313" key="4">
    <source>
        <dbReference type="EMBL" id="SFR28130.1"/>
    </source>
</evidence>
<dbReference type="InterPro" id="IPR041664">
    <property type="entry name" value="AAA_16"/>
</dbReference>
<dbReference type="GO" id="GO:0004016">
    <property type="term" value="F:adenylate cyclase activity"/>
    <property type="evidence" value="ECO:0007669"/>
    <property type="project" value="TreeGrafter"/>
</dbReference>
<dbReference type="Gene3D" id="1.25.40.10">
    <property type="entry name" value="Tetratricopeptide repeat domain"/>
    <property type="match status" value="1"/>
</dbReference>
<dbReference type="PANTHER" id="PTHR16305">
    <property type="entry name" value="TESTICULAR SOLUBLE ADENYLYL CYCLASE"/>
    <property type="match status" value="1"/>
</dbReference>
<dbReference type="InterPro" id="IPR027417">
    <property type="entry name" value="P-loop_NTPase"/>
</dbReference>
<dbReference type="GO" id="GO:0005737">
    <property type="term" value="C:cytoplasm"/>
    <property type="evidence" value="ECO:0007669"/>
    <property type="project" value="TreeGrafter"/>
</dbReference>
<dbReference type="GO" id="GO:0005524">
    <property type="term" value="F:ATP binding"/>
    <property type="evidence" value="ECO:0007669"/>
    <property type="project" value="UniProtKB-KW"/>
</dbReference>
<dbReference type="InterPro" id="IPR011990">
    <property type="entry name" value="TPR-like_helical_dom_sf"/>
</dbReference>
<name>A0A1I6FDY0_9PSEU</name>
<dbReference type="EMBL" id="FOYL01000012">
    <property type="protein sequence ID" value="SFR28130.1"/>
    <property type="molecule type" value="Genomic_DNA"/>
</dbReference>
<dbReference type="OrthoDB" id="5476461at2"/>
<dbReference type="SMART" id="SM00044">
    <property type="entry name" value="CYCc"/>
    <property type="match status" value="1"/>
</dbReference>
<evidence type="ECO:0000259" key="3">
    <source>
        <dbReference type="PROSITE" id="PS50125"/>
    </source>
</evidence>
<keyword evidence="2" id="KW-0067">ATP-binding</keyword>
<dbReference type="InterPro" id="IPR001054">
    <property type="entry name" value="A/G_cyclase"/>
</dbReference>
<dbReference type="RefSeq" id="WP_093603848.1">
    <property type="nucleotide sequence ID" value="NZ_FOYL01000012.1"/>
</dbReference>
<dbReference type="Pfam" id="PF13191">
    <property type="entry name" value="AAA_16"/>
    <property type="match status" value="1"/>
</dbReference>
<feature type="domain" description="Guanylate cyclase" evidence="3">
    <location>
        <begin position="38"/>
        <end position="167"/>
    </location>
</feature>
<dbReference type="PANTHER" id="PTHR16305:SF28">
    <property type="entry name" value="GUANYLATE CYCLASE DOMAIN-CONTAINING PROTEIN"/>
    <property type="match status" value="1"/>
</dbReference>
<dbReference type="GO" id="GO:0035556">
    <property type="term" value="P:intracellular signal transduction"/>
    <property type="evidence" value="ECO:0007669"/>
    <property type="project" value="InterPro"/>
</dbReference>
<dbReference type="Pfam" id="PF00211">
    <property type="entry name" value="Guanylate_cyc"/>
    <property type="match status" value="1"/>
</dbReference>
<evidence type="ECO:0000256" key="1">
    <source>
        <dbReference type="ARBA" id="ARBA00022741"/>
    </source>
</evidence>
<dbReference type="PROSITE" id="PS50125">
    <property type="entry name" value="GUANYLATE_CYCLASE_2"/>
    <property type="match status" value="1"/>
</dbReference>
<keyword evidence="5" id="KW-1185">Reference proteome</keyword>
<evidence type="ECO:0000256" key="2">
    <source>
        <dbReference type="ARBA" id="ARBA00022840"/>
    </source>
</evidence>
<organism evidence="4 5">
    <name type="scientific">Lentzea waywayandensis</name>
    <dbReference type="NCBI Taxonomy" id="84724"/>
    <lineage>
        <taxon>Bacteria</taxon>
        <taxon>Bacillati</taxon>
        <taxon>Actinomycetota</taxon>
        <taxon>Actinomycetes</taxon>
        <taxon>Pseudonocardiales</taxon>
        <taxon>Pseudonocardiaceae</taxon>
        <taxon>Lentzea</taxon>
    </lineage>
</organism>
<sequence>MTCAACGGRTSESDRFCASCGAALGVPAAPQEARKKVSVLFVDIVGSTQLAERLDPEPLREIMDAYFAACAACVADHGGAVEKFIGDAVMAAFGATVAHEDDAVRAVRAAAAALAALRDLSAEFAARYQVTLEARCGVCTGDVVVIIRPGGDFRLVGDAGNTASRLQNAAPPGGILLDAGTAAMVRSQVGIEPVAPLRLKGKAQPVSAYLVIDPVSVGDGTGPTPFVGRDDELLELRQSFRRVVRDQQMRLVTVLGVPGIGKSRLVSEFVGALSDDQALVLSGRCAAYGRGITYKPLAEMLAAFPGGWPVLADLLGTGGLAARTLATVMAAETIGSETVGTVDIAWAVRSLLDALGRDRPVVLVWEDLHWSEETLLDLIDDVVTRLTDVPVLMLCVTRGELLETRPTWGGGKPSAMTLELGPMTHEESSVLVGQLAIREDVYAHEHTDTYERVAAQCDGNPLFAELIMDVFTQTGLDAQTPPTIHALLGARLDQLPGQERTMVELAAIIGRDFTGDVLRTMAAADGTIEPTATELIATLVRRRILVRGSAGTIRFAQTLLRETAYEFTPKTRRQRWHDFVAGLYDERGDALAVAYHVEAAWRLRRELRPGDPDLPRLASAAAGTLTAEGNRALNRRDLPSAVQMLERARELLAEGDARHTALALHISDAGLWLWDVEKCLTALAVAEAALPGDRANTALCAIQRGIVSLRLGLSPPGQVAVDAAAIQADLEREPGDDLSLCRLHYLQACLHLVGERTAAADTALRLALTRARAMGDGYEEDRLLCAICEVAQWSPSPVGAGLALCETLAARFAANRALLVPVLVTWANLLALAGDLEGARRKLATLVEHVDEIHVDLAAVAALGVTGALEALSGRHDRAEVCYRRALDILRAGEHAPDTQNVEVQVAREIFEQGRLGDATRVLDRVMAGGDPSSPRARIAATALRGRLASVMGLHEAAIGAATAARSLSEGTDDLCLAGETTFDLAVVLRAAGRAADATAAGSAALHDFETKGAEVLAGRVREWLSTGPSEVPGD</sequence>
<dbReference type="GO" id="GO:0009190">
    <property type="term" value="P:cyclic nucleotide biosynthetic process"/>
    <property type="evidence" value="ECO:0007669"/>
    <property type="project" value="InterPro"/>
</dbReference>